<evidence type="ECO:0000256" key="1">
    <source>
        <dbReference type="SAM" id="MobiDB-lite"/>
    </source>
</evidence>
<dbReference type="EMBL" id="KN832601">
    <property type="protein sequence ID" value="KII82889.1"/>
    <property type="molecule type" value="Genomic_DNA"/>
</dbReference>
<evidence type="ECO:0000313" key="2">
    <source>
        <dbReference type="EMBL" id="KII82889.1"/>
    </source>
</evidence>
<dbReference type="Proteomes" id="UP000053263">
    <property type="component" value="Unassembled WGS sequence"/>
</dbReference>
<proteinExistence type="predicted"/>
<dbReference type="SUPFAM" id="SSF57903">
    <property type="entry name" value="FYVE/PHD zinc finger"/>
    <property type="match status" value="1"/>
</dbReference>
<feature type="compositionally biased region" description="Polar residues" evidence="1">
    <location>
        <begin position="9"/>
        <end position="19"/>
    </location>
</feature>
<dbReference type="InterPro" id="IPR013083">
    <property type="entry name" value="Znf_RING/FYVE/PHD"/>
</dbReference>
<evidence type="ECO:0000313" key="3">
    <source>
        <dbReference type="Proteomes" id="UP000053263"/>
    </source>
</evidence>
<dbReference type="HOGENOM" id="CLU_027016_2_1_1"/>
<reference evidence="2 3" key="1">
    <citation type="submission" date="2014-06" db="EMBL/GenBank/DDBJ databases">
        <title>Evolutionary Origins and Diversification of the Mycorrhizal Mutualists.</title>
        <authorList>
            <consortium name="DOE Joint Genome Institute"/>
            <consortium name="Mycorrhizal Genomics Consortium"/>
            <person name="Kohler A."/>
            <person name="Kuo A."/>
            <person name="Nagy L.G."/>
            <person name="Floudas D."/>
            <person name="Copeland A."/>
            <person name="Barry K.W."/>
            <person name="Cichocki N."/>
            <person name="Veneault-Fourrey C."/>
            <person name="LaButti K."/>
            <person name="Lindquist E.A."/>
            <person name="Lipzen A."/>
            <person name="Lundell T."/>
            <person name="Morin E."/>
            <person name="Murat C."/>
            <person name="Riley R."/>
            <person name="Ohm R."/>
            <person name="Sun H."/>
            <person name="Tunlid A."/>
            <person name="Henrissat B."/>
            <person name="Grigoriev I.V."/>
            <person name="Hibbett D.S."/>
            <person name="Martin F."/>
        </authorList>
    </citation>
    <scope>NUCLEOTIDE SEQUENCE [LARGE SCALE GENOMIC DNA]</scope>
    <source>
        <strain evidence="2 3">FD-325 SS-3</strain>
    </source>
</reference>
<feature type="region of interest" description="Disordered" evidence="1">
    <location>
        <begin position="1"/>
        <end position="26"/>
    </location>
</feature>
<dbReference type="Gene3D" id="3.30.40.10">
    <property type="entry name" value="Zinc/RING finger domain, C3HC4 (zinc finger)"/>
    <property type="match status" value="1"/>
</dbReference>
<organism evidence="2 3">
    <name type="scientific">Plicaturopsis crispa FD-325 SS-3</name>
    <dbReference type="NCBI Taxonomy" id="944288"/>
    <lineage>
        <taxon>Eukaryota</taxon>
        <taxon>Fungi</taxon>
        <taxon>Dikarya</taxon>
        <taxon>Basidiomycota</taxon>
        <taxon>Agaricomycotina</taxon>
        <taxon>Agaricomycetes</taxon>
        <taxon>Agaricomycetidae</taxon>
        <taxon>Amylocorticiales</taxon>
        <taxon>Amylocorticiaceae</taxon>
        <taxon>Plicatura</taxon>
        <taxon>Plicaturopsis crispa</taxon>
    </lineage>
</organism>
<keyword evidence="3" id="KW-1185">Reference proteome</keyword>
<gene>
    <name evidence="2" type="ORF">PLICRDRAFT_180935</name>
</gene>
<dbReference type="InterPro" id="IPR011011">
    <property type="entry name" value="Znf_FYVE_PHD"/>
</dbReference>
<accession>A0A0C9T134</accession>
<feature type="compositionally biased region" description="Basic and acidic residues" evidence="1">
    <location>
        <begin position="419"/>
        <end position="434"/>
    </location>
</feature>
<dbReference type="OrthoDB" id="2693558at2759"/>
<protein>
    <submittedName>
        <fullName evidence="2">Uncharacterized protein</fullName>
    </submittedName>
</protein>
<dbReference type="AlphaFoldDB" id="A0A0C9T134"/>
<name>A0A0C9T134_PLICR</name>
<sequence>MPPKRSTRTKQTAQKSTGGSAPRRALDQLPSPVVEHAGEANASKETIIEESDDYCFVCVDGGHLNLCSLCPRAVCNRCVTVPKDLPEDVVFICPCCHEAKEVLRPYFGLYRSMDDFHEGHPLFPNDKLRLNQAYQLSAKARVCTMPTIIFNFRISSISGPETVGPAVLQQLKGYYLAEKGLMYIDLPFRIESRSDRERFTRGLDKHVDDLNNMRTPFQRVLLLITTHSDHDRGDLFTYMDPEDQNKSWALQVHQFSEAIFTDKFCNYVSTKLATGFLFACGAVVTKEESHKELKDMAARLHLDDMLAFGAPHFHPILTWAYIAESIQQFVIERKDMSAHLASFMTSSVGGHTSICHIAHEKGQVESALYVYANRAVRPYGMDLPPQCPECCCLRPWKAVPQPLPEEKKKGDEDFTAGKLAEHQISDPDEVRLAV</sequence>
<feature type="region of interest" description="Disordered" evidence="1">
    <location>
        <begin position="402"/>
        <end position="434"/>
    </location>
</feature>